<comment type="caution">
    <text evidence="3">The sequence shown here is derived from an EMBL/GenBank/DDBJ whole genome shotgun (WGS) entry which is preliminary data.</text>
</comment>
<dbReference type="OrthoDB" id="3908708at2759"/>
<feature type="compositionally biased region" description="Low complexity" evidence="1">
    <location>
        <begin position="567"/>
        <end position="577"/>
    </location>
</feature>
<dbReference type="EMBL" id="SEYY01002292">
    <property type="protein sequence ID" value="KAB7504814.1"/>
    <property type="molecule type" value="Genomic_DNA"/>
</dbReference>
<feature type="compositionally biased region" description="Acidic residues" evidence="1">
    <location>
        <begin position="439"/>
        <end position="451"/>
    </location>
</feature>
<feature type="compositionally biased region" description="Low complexity" evidence="1">
    <location>
        <begin position="539"/>
        <end position="554"/>
    </location>
</feature>
<dbReference type="Gene3D" id="3.10.20.90">
    <property type="entry name" value="Phosphatidylinositol 3-kinase Catalytic Subunit, Chain A, domain 1"/>
    <property type="match status" value="2"/>
</dbReference>
<sequence length="592" mass="65134">MLRSALLGSDRRGCSGWLHQANSFSNTDLIRKIRGFGAKCDFLVVLYQAIFKRMLKHVSHRSSSSLSRSCDFFRSVSNESPERDKSSSGETSCSTSYRQCPDNVSLTSALSFSSLTVGGRFCSRTSSTISLSEHATIPVKIYLRRLRSDMEYKTVSLSLKTTCKELIALLLSKFRLRHRDPNLFFVLMEVTVRSPSDGAPVKRQLVLDDNARPAELQQCRPKGEANFSIGVRRGGLVRVHDSVLMAGSQYKSLMVSYSTTAAEVVKLVLNCYKNKDEAKYYCLHEMCKGTDIDRRVEADEFPIQVQASWPKDNKASWAFVLRPIIRFSISGKSSNLWRRSLDQSSTDTDSDHDTTRASIMSCSSTISHSSTSSGVSSDSCPSEISISERGSPALSPTSSRSPSSITLTPESYSKISGRPPKPIPRTLFLSSSVKQSSSSDDDSGVALDEDFTPLNFSKDDSQTPSRSSSLSTPSVKRNNSRYARIKSLSKSSVDLKSLPFRKDSFTKSSLNLSLSGLFLDKSPFTLALPKKSPTFQATSTPKVSSPTGGSSGSETESEKKEAEKKSSSPLRLRLSTSLRKEPSCACKSCFYI</sequence>
<dbReference type="GO" id="GO:0045743">
    <property type="term" value="P:positive regulation of fibroblast growth factor receptor signaling pathway"/>
    <property type="evidence" value="ECO:0007669"/>
    <property type="project" value="TreeGrafter"/>
</dbReference>
<dbReference type="InterPro" id="IPR029071">
    <property type="entry name" value="Ubiquitin-like_domsf"/>
</dbReference>
<feature type="region of interest" description="Disordered" evidence="1">
    <location>
        <begin position="77"/>
        <end position="98"/>
    </location>
</feature>
<evidence type="ECO:0000313" key="3">
    <source>
        <dbReference type="EMBL" id="KAB7504814.1"/>
    </source>
</evidence>
<dbReference type="SUPFAM" id="SSF54236">
    <property type="entry name" value="Ubiquitin-like"/>
    <property type="match status" value="2"/>
</dbReference>
<dbReference type="Pfam" id="PF00788">
    <property type="entry name" value="RA"/>
    <property type="match status" value="2"/>
</dbReference>
<evidence type="ECO:0000259" key="2">
    <source>
        <dbReference type="PROSITE" id="PS50200"/>
    </source>
</evidence>
<dbReference type="CDD" id="cd17043">
    <property type="entry name" value="RA"/>
    <property type="match status" value="2"/>
</dbReference>
<reference evidence="3 4" key="1">
    <citation type="journal article" date="2019" name="PLoS Biol.">
        <title>Sex chromosomes control vertical transmission of feminizing Wolbachia symbionts in an isopod.</title>
        <authorList>
            <person name="Becking T."/>
            <person name="Chebbi M.A."/>
            <person name="Giraud I."/>
            <person name="Moumen B."/>
            <person name="Laverre T."/>
            <person name="Caubet Y."/>
            <person name="Peccoud J."/>
            <person name="Gilbert C."/>
            <person name="Cordaux R."/>
        </authorList>
    </citation>
    <scope>NUCLEOTIDE SEQUENCE [LARGE SCALE GENOMIC DNA]</scope>
    <source>
        <strain evidence="3">ANa2</strain>
        <tissue evidence="3">Whole body excluding digestive tract and cuticle</tissue>
    </source>
</reference>
<dbReference type="GO" id="GO:0007165">
    <property type="term" value="P:signal transduction"/>
    <property type="evidence" value="ECO:0007669"/>
    <property type="project" value="InterPro"/>
</dbReference>
<feature type="domain" description="Ras-associating" evidence="2">
    <location>
        <begin position="135"/>
        <end position="222"/>
    </location>
</feature>
<dbReference type="PANTHER" id="PTHR21298">
    <property type="entry name" value="GH01721P"/>
    <property type="match status" value="1"/>
</dbReference>
<name>A0A5N5TDS3_9CRUS</name>
<dbReference type="PROSITE" id="PS50200">
    <property type="entry name" value="RA"/>
    <property type="match status" value="2"/>
</dbReference>
<feature type="domain" description="Ras-associating" evidence="2">
    <location>
        <begin position="233"/>
        <end position="326"/>
    </location>
</feature>
<proteinExistence type="predicted"/>
<dbReference type="SMART" id="SM00314">
    <property type="entry name" value="RA"/>
    <property type="match status" value="2"/>
</dbReference>
<gene>
    <name evidence="3" type="ORF">Anas_14127</name>
</gene>
<evidence type="ECO:0000313" key="4">
    <source>
        <dbReference type="Proteomes" id="UP000326759"/>
    </source>
</evidence>
<dbReference type="PANTHER" id="PTHR21298:SF2">
    <property type="entry name" value="GH01721P"/>
    <property type="match status" value="1"/>
</dbReference>
<feature type="compositionally biased region" description="Low complexity" evidence="1">
    <location>
        <begin position="462"/>
        <end position="477"/>
    </location>
</feature>
<dbReference type="Proteomes" id="UP000326759">
    <property type="component" value="Unassembled WGS sequence"/>
</dbReference>
<dbReference type="InterPro" id="IPR000159">
    <property type="entry name" value="RA_dom"/>
</dbReference>
<feature type="region of interest" description="Disordered" evidence="1">
    <location>
        <begin position="365"/>
        <end position="483"/>
    </location>
</feature>
<dbReference type="GO" id="GO:0045742">
    <property type="term" value="P:positive regulation of epidermal growth factor receptor signaling pathway"/>
    <property type="evidence" value="ECO:0007669"/>
    <property type="project" value="TreeGrafter"/>
</dbReference>
<feature type="compositionally biased region" description="Low complexity" evidence="1">
    <location>
        <begin position="365"/>
        <end position="409"/>
    </location>
</feature>
<keyword evidence="4" id="KW-1185">Reference proteome</keyword>
<feature type="compositionally biased region" description="Basic and acidic residues" evidence="1">
    <location>
        <begin position="556"/>
        <end position="566"/>
    </location>
</feature>
<evidence type="ECO:0000256" key="1">
    <source>
        <dbReference type="SAM" id="MobiDB-lite"/>
    </source>
</evidence>
<accession>A0A5N5TDS3</accession>
<organism evidence="3 4">
    <name type="scientific">Armadillidium nasatum</name>
    <dbReference type="NCBI Taxonomy" id="96803"/>
    <lineage>
        <taxon>Eukaryota</taxon>
        <taxon>Metazoa</taxon>
        <taxon>Ecdysozoa</taxon>
        <taxon>Arthropoda</taxon>
        <taxon>Crustacea</taxon>
        <taxon>Multicrustacea</taxon>
        <taxon>Malacostraca</taxon>
        <taxon>Eumalacostraca</taxon>
        <taxon>Peracarida</taxon>
        <taxon>Isopoda</taxon>
        <taxon>Oniscidea</taxon>
        <taxon>Crinocheta</taxon>
        <taxon>Armadillidiidae</taxon>
        <taxon>Armadillidium</taxon>
    </lineage>
</organism>
<feature type="region of interest" description="Disordered" evidence="1">
    <location>
        <begin position="531"/>
        <end position="582"/>
    </location>
</feature>
<protein>
    <recommendedName>
        <fullName evidence="2">Ras-associating domain-containing protein</fullName>
    </recommendedName>
</protein>
<dbReference type="AlphaFoldDB" id="A0A5N5TDS3"/>